<dbReference type="InterPro" id="IPR052996">
    <property type="entry name" value="Carb_Metab_Mutarotase"/>
</dbReference>
<organism evidence="1 2">
    <name type="scientific">Pseudomonas lutea</name>
    <dbReference type="NCBI Taxonomy" id="243924"/>
    <lineage>
        <taxon>Bacteria</taxon>
        <taxon>Pseudomonadati</taxon>
        <taxon>Pseudomonadota</taxon>
        <taxon>Gammaproteobacteria</taxon>
        <taxon>Pseudomonadales</taxon>
        <taxon>Pseudomonadaceae</taxon>
        <taxon>Pseudomonas</taxon>
    </lineage>
</organism>
<reference evidence="1 2" key="1">
    <citation type="journal article" date="2020" name="FEMS Microbiol. Ecol.">
        <title>Temporal dynamics of bacterial communities during seed development and maturation.</title>
        <authorList>
            <person name="Chesneau G."/>
            <person name="Torres-Cortes G."/>
            <person name="Briand M."/>
            <person name="Darrasse A."/>
            <person name="Preveaux A."/>
            <person name="Marais C."/>
            <person name="Jacques M.A."/>
            <person name="Shade A."/>
            <person name="Barret M."/>
        </authorList>
    </citation>
    <scope>NUCLEOTIDE SEQUENCE [LARGE SCALE GENOMIC DNA]</scope>
    <source>
        <strain evidence="1 2">CFBP13723</strain>
    </source>
</reference>
<dbReference type="PANTHER" id="PTHR43239">
    <property type="entry name" value="UPF0734 PROTEIN DDB_G0273871/DDB_G0273177"/>
    <property type="match status" value="1"/>
</dbReference>
<dbReference type="SUPFAM" id="SSF54909">
    <property type="entry name" value="Dimeric alpha+beta barrel"/>
    <property type="match status" value="1"/>
</dbReference>
<dbReference type="InterPro" id="IPR011008">
    <property type="entry name" value="Dimeric_a/b-barrel"/>
</dbReference>
<gene>
    <name evidence="1" type="ORF">IFT62_18550</name>
</gene>
<proteinExistence type="predicted"/>
<dbReference type="Proteomes" id="UP000625247">
    <property type="component" value="Unassembled WGS sequence"/>
</dbReference>
<dbReference type="RefSeq" id="WP_191945199.1">
    <property type="nucleotide sequence ID" value="NZ_JACYNP010000008.1"/>
</dbReference>
<dbReference type="Gene3D" id="3.30.70.100">
    <property type="match status" value="1"/>
</dbReference>
<sequence length="128" mass="14766">MSSDTRSDLANDSNGQRLCMALDLADDPALIAEYERVHRRIWPEIAEHLRRQGVLDMQIWRLGTRLFMVMDTTAAFSAEGMDQASAAHPKVQEWEALMWRFQKPTPWTEPGNKWQHMAQIFSLADQPP</sequence>
<dbReference type="PANTHER" id="PTHR43239:SF1">
    <property type="entry name" value="UPF0734 PROTEIN DDB_G0273871_DDB_G0273177"/>
    <property type="match status" value="1"/>
</dbReference>
<evidence type="ECO:0000313" key="2">
    <source>
        <dbReference type="Proteomes" id="UP000625247"/>
    </source>
</evidence>
<name>A0ABR9ACB7_9PSED</name>
<dbReference type="EMBL" id="JACYNP010000008">
    <property type="protein sequence ID" value="MBD8123215.1"/>
    <property type="molecule type" value="Genomic_DNA"/>
</dbReference>
<protein>
    <submittedName>
        <fullName evidence="1">L-rhamnose mutarotase</fullName>
    </submittedName>
</protein>
<evidence type="ECO:0000313" key="1">
    <source>
        <dbReference type="EMBL" id="MBD8123215.1"/>
    </source>
</evidence>
<accession>A0ABR9ACB7</accession>
<dbReference type="InterPro" id="IPR008000">
    <property type="entry name" value="Rham/fucose_mutarotase"/>
</dbReference>
<dbReference type="Pfam" id="PF05336">
    <property type="entry name" value="rhaM"/>
    <property type="match status" value="1"/>
</dbReference>
<comment type="caution">
    <text evidence="1">The sequence shown here is derived from an EMBL/GenBank/DDBJ whole genome shotgun (WGS) entry which is preliminary data.</text>
</comment>
<keyword evidence="2" id="KW-1185">Reference proteome</keyword>